<keyword evidence="24" id="KW-1185">Reference proteome</keyword>
<keyword evidence="9" id="KW-1015">Disulfide bond</keyword>
<evidence type="ECO:0000256" key="7">
    <source>
        <dbReference type="ARBA" id="ARBA00022989"/>
    </source>
</evidence>
<reference evidence="23" key="1">
    <citation type="submission" date="2025-08" db="UniProtKB">
        <authorList>
            <consortium name="Ensembl"/>
        </authorList>
    </citation>
    <scope>IDENTIFICATION</scope>
</reference>
<protein>
    <recommendedName>
        <fullName evidence="14">CD27 antigen</fullName>
    </recommendedName>
    <alternativeName>
        <fullName evidence="17">CD27L receptor</fullName>
    </alternativeName>
    <alternativeName>
        <fullName evidence="15">T-cell activation antigen CD27</fullName>
    </alternativeName>
    <alternativeName>
        <fullName evidence="16">Tumor necrosis factor receptor superfamily member 7</fullName>
    </alternativeName>
</protein>
<reference evidence="23" key="2">
    <citation type="submission" date="2025-09" db="UniProtKB">
        <authorList>
            <consortium name="Ensembl"/>
        </authorList>
    </citation>
    <scope>IDENTIFICATION</scope>
</reference>
<evidence type="ECO:0000256" key="12">
    <source>
        <dbReference type="ARBA" id="ARBA00058746"/>
    </source>
</evidence>
<dbReference type="InterPro" id="IPR001368">
    <property type="entry name" value="TNFR/NGFR_Cys_rich_reg"/>
</dbReference>
<keyword evidence="10" id="KW-0675">Receptor</keyword>
<dbReference type="InterPro" id="IPR034000">
    <property type="entry name" value="TNFRSF7_N"/>
</dbReference>
<dbReference type="GO" id="GO:0004888">
    <property type="term" value="F:transmembrane signaling receptor activity"/>
    <property type="evidence" value="ECO:0007669"/>
    <property type="project" value="Ensembl"/>
</dbReference>
<dbReference type="CTD" id="939"/>
<dbReference type="PANTHER" id="PTHR47496">
    <property type="entry name" value="CD27"/>
    <property type="match status" value="1"/>
</dbReference>
<evidence type="ECO:0000256" key="17">
    <source>
        <dbReference type="ARBA" id="ARBA00081747"/>
    </source>
</evidence>
<feature type="chain" id="PRO_5014384337" description="CD27 antigen" evidence="21">
    <location>
        <begin position="21"/>
        <end position="260"/>
    </location>
</feature>
<dbReference type="GO" id="GO:0070233">
    <property type="term" value="P:negative regulation of T cell apoptotic process"/>
    <property type="evidence" value="ECO:0007669"/>
    <property type="project" value="Ensembl"/>
</dbReference>
<dbReference type="InterPro" id="IPR022328">
    <property type="entry name" value="TNFR_7"/>
</dbReference>
<keyword evidence="8 20" id="KW-0472">Membrane</keyword>
<dbReference type="OMA" id="LSTHWSP"/>
<evidence type="ECO:0000259" key="22">
    <source>
        <dbReference type="PROSITE" id="PS50050"/>
    </source>
</evidence>
<dbReference type="SMART" id="SM00208">
    <property type="entry name" value="TNFR"/>
    <property type="match status" value="2"/>
</dbReference>
<evidence type="ECO:0000256" key="19">
    <source>
        <dbReference type="SAM" id="MobiDB-lite"/>
    </source>
</evidence>
<keyword evidence="6" id="KW-0677">Repeat</keyword>
<evidence type="ECO:0000313" key="24">
    <source>
        <dbReference type="Proteomes" id="UP000233160"/>
    </source>
</evidence>
<keyword evidence="11" id="KW-0325">Glycoprotein</keyword>
<keyword evidence="4" id="KW-0053">Apoptosis</keyword>
<dbReference type="GO" id="GO:0042110">
    <property type="term" value="P:T cell activation"/>
    <property type="evidence" value="ECO:0007669"/>
    <property type="project" value="Ensembl"/>
</dbReference>
<gene>
    <name evidence="23" type="primary">CD27</name>
</gene>
<dbReference type="GO" id="GO:0043027">
    <property type="term" value="F:cysteine-type endopeptidase inhibitor activity involved in apoptotic process"/>
    <property type="evidence" value="ECO:0007669"/>
    <property type="project" value="Ensembl"/>
</dbReference>
<accession>A0A2K6GH40</accession>
<evidence type="ECO:0000256" key="18">
    <source>
        <dbReference type="PROSITE-ProRule" id="PRU00206"/>
    </source>
</evidence>
<name>A0A2K6GH40_PROCO</name>
<dbReference type="SUPFAM" id="SSF57586">
    <property type="entry name" value="TNF receptor-like"/>
    <property type="match status" value="2"/>
</dbReference>
<dbReference type="STRING" id="379532.ENSPCOP00000025544"/>
<feature type="domain" description="TNFR-Cys" evidence="22">
    <location>
        <begin position="64"/>
        <end position="104"/>
    </location>
</feature>
<dbReference type="Proteomes" id="UP000233160">
    <property type="component" value="Unassembled WGS sequence"/>
</dbReference>
<evidence type="ECO:0000256" key="1">
    <source>
        <dbReference type="ARBA" id="ARBA00004251"/>
    </source>
</evidence>
<sequence length="260" mass="28716">MAWPPPCWLCVLGTLAGLSATPAPRSCPERHYWAQAELCCRMCEPGTFLVKDCDQHRKAAQCKPCIPGTSFSPDHHSRPHCESCRHCNSGLLIRNCTVTANAECACPHGWQCRDKECTECDPPPGLWLTTQPSQAPGPHPQPTHLPYAKKKPEARTVQLVQTVADFRQLPAPALSTSWPAPRSLCSADCVRIFVILSGMFFAFTLGGVLFLHQQRKYGSNKGEGPVEPAEPCPYSRPREEEGSTLPIQEDYRKPEPVSCP</sequence>
<dbReference type="GeneTree" id="ENSGT00510000049297"/>
<dbReference type="GO" id="GO:0045579">
    <property type="term" value="P:positive regulation of B cell differentiation"/>
    <property type="evidence" value="ECO:0007669"/>
    <property type="project" value="InterPro"/>
</dbReference>
<dbReference type="GO" id="GO:0097191">
    <property type="term" value="P:extrinsic apoptotic signaling pathway"/>
    <property type="evidence" value="ECO:0007669"/>
    <property type="project" value="Ensembl"/>
</dbReference>
<evidence type="ECO:0000256" key="16">
    <source>
        <dbReference type="ARBA" id="ARBA00080386"/>
    </source>
</evidence>
<dbReference type="GO" id="GO:0046330">
    <property type="term" value="P:positive regulation of JNK cascade"/>
    <property type="evidence" value="ECO:0007669"/>
    <property type="project" value="Ensembl"/>
</dbReference>
<dbReference type="GO" id="GO:0160162">
    <property type="term" value="P:CD27 signaling pathway"/>
    <property type="evidence" value="ECO:0007669"/>
    <property type="project" value="Ensembl"/>
</dbReference>
<comment type="function">
    <text evidence="12">Costimulatory immune-checkpoint receptor expressed at the surface of T-cells, NK-cells and B-cells which binds to and is activated by its ligand CD70/CD27L expressed by B-cells. The CD70-CD27 signaling pathway mediates antigen-specific T-cell activation and expansion which in turn provides immune surveillance of B-cells. Mechanistically, CD70 ligation activates the TRAF2-PTPN6 axis that subsequently inhibits LCK phosphorylation to promote phenotypic and transcriptional adaptations of T-cell memory. In addition, activation by CD70 on early progenitor cells provides a negative feedback signal to leukocyte differentiation during immune activation and thus modulates hematopoiesis. Negatively regulates the function of Th2 lymphocytes in the adipose tissue.</text>
</comment>
<dbReference type="CDD" id="cd13408">
    <property type="entry name" value="TNFRSF7"/>
    <property type="match status" value="1"/>
</dbReference>
<dbReference type="PANTHER" id="PTHR47496:SF1">
    <property type="entry name" value="CD27 ANTIGEN"/>
    <property type="match status" value="1"/>
</dbReference>
<evidence type="ECO:0000256" key="8">
    <source>
        <dbReference type="ARBA" id="ARBA00023136"/>
    </source>
</evidence>
<evidence type="ECO:0000256" key="21">
    <source>
        <dbReference type="SAM" id="SignalP"/>
    </source>
</evidence>
<dbReference type="InterPro" id="IPR053126">
    <property type="entry name" value="CD27_receptor"/>
</dbReference>
<dbReference type="KEGG" id="pcoq:105805085"/>
<evidence type="ECO:0000256" key="11">
    <source>
        <dbReference type="ARBA" id="ARBA00023180"/>
    </source>
</evidence>
<evidence type="ECO:0000256" key="3">
    <source>
        <dbReference type="ARBA" id="ARBA00022692"/>
    </source>
</evidence>
<proteinExistence type="predicted"/>
<evidence type="ECO:0000256" key="6">
    <source>
        <dbReference type="ARBA" id="ARBA00022737"/>
    </source>
</evidence>
<evidence type="ECO:0000256" key="13">
    <source>
        <dbReference type="ARBA" id="ARBA00065929"/>
    </source>
</evidence>
<feature type="transmembrane region" description="Helical" evidence="20">
    <location>
        <begin position="192"/>
        <end position="211"/>
    </location>
</feature>
<comment type="subunit">
    <text evidence="13">Homodimer. Interacts with SIVA1; may play a role in apoptosis through association with SIVA1. Interacts with TRAF2. Interacts ith PTPN6.</text>
</comment>
<dbReference type="GO" id="GO:0045582">
    <property type="term" value="P:positive regulation of T cell differentiation"/>
    <property type="evidence" value="ECO:0007669"/>
    <property type="project" value="InterPro"/>
</dbReference>
<keyword evidence="2" id="KW-1003">Cell membrane</keyword>
<evidence type="ECO:0000256" key="15">
    <source>
        <dbReference type="ARBA" id="ARBA00076047"/>
    </source>
</evidence>
<evidence type="ECO:0000256" key="2">
    <source>
        <dbReference type="ARBA" id="ARBA00022475"/>
    </source>
</evidence>
<feature type="signal peptide" evidence="21">
    <location>
        <begin position="1"/>
        <end position="20"/>
    </location>
</feature>
<dbReference type="GeneID" id="105805085"/>
<dbReference type="RefSeq" id="XP_012493347.1">
    <property type="nucleotide sequence ID" value="XM_012637893.1"/>
</dbReference>
<evidence type="ECO:0000256" key="14">
    <source>
        <dbReference type="ARBA" id="ARBA00073748"/>
    </source>
</evidence>
<feature type="region of interest" description="Disordered" evidence="19">
    <location>
        <begin position="218"/>
        <end position="260"/>
    </location>
</feature>
<evidence type="ECO:0000256" key="4">
    <source>
        <dbReference type="ARBA" id="ARBA00022703"/>
    </source>
</evidence>
<evidence type="ECO:0000313" key="23">
    <source>
        <dbReference type="Ensembl" id="ENSPCOP00000025544.1"/>
    </source>
</evidence>
<dbReference type="Gene3D" id="2.10.50.10">
    <property type="entry name" value="Tumor Necrosis Factor Receptor, subunit A, domain 2"/>
    <property type="match status" value="1"/>
</dbReference>
<keyword evidence="3 20" id="KW-0812">Transmembrane</keyword>
<comment type="caution">
    <text evidence="18">Lacks conserved residue(s) required for the propagation of feature annotation.</text>
</comment>
<dbReference type="GO" id="GO:0009897">
    <property type="term" value="C:external side of plasma membrane"/>
    <property type="evidence" value="ECO:0007669"/>
    <property type="project" value="Ensembl"/>
</dbReference>
<dbReference type="Pfam" id="PF00020">
    <property type="entry name" value="TNFR_c6"/>
    <property type="match status" value="1"/>
</dbReference>
<evidence type="ECO:0000256" key="10">
    <source>
        <dbReference type="ARBA" id="ARBA00023170"/>
    </source>
</evidence>
<comment type="subcellular location">
    <subcellularLocation>
        <location evidence="1">Cell membrane</location>
        <topology evidence="1">Single-pass type I membrane protein</topology>
    </subcellularLocation>
</comment>
<dbReference type="PROSITE" id="PS50050">
    <property type="entry name" value="TNFR_NGFR_2"/>
    <property type="match status" value="1"/>
</dbReference>
<evidence type="ECO:0000256" key="9">
    <source>
        <dbReference type="ARBA" id="ARBA00023157"/>
    </source>
</evidence>
<dbReference type="Ensembl" id="ENSPCOT00000036237.1">
    <property type="protein sequence ID" value="ENSPCOP00000025544.1"/>
    <property type="gene ID" value="ENSPCOG00000025005.1"/>
</dbReference>
<dbReference type="FunFam" id="2.10.50.10:FF:000033">
    <property type="entry name" value="CD27 molecule"/>
    <property type="match status" value="1"/>
</dbReference>
<feature type="repeat" description="TNFR-Cys" evidence="18">
    <location>
        <begin position="64"/>
        <end position="104"/>
    </location>
</feature>
<keyword evidence="7 20" id="KW-1133">Transmembrane helix</keyword>
<feature type="compositionally biased region" description="Basic and acidic residues" evidence="19">
    <location>
        <begin position="249"/>
        <end position="260"/>
    </location>
</feature>
<dbReference type="PRINTS" id="PR01960">
    <property type="entry name" value="TNFACTORR7"/>
</dbReference>
<dbReference type="AlphaFoldDB" id="A0A2K6GH40"/>
<dbReference type="OrthoDB" id="9374769at2759"/>
<organism evidence="23 24">
    <name type="scientific">Propithecus coquereli</name>
    <name type="common">Coquerel's sifaka</name>
    <name type="synonym">Propithecus verreauxi coquereli</name>
    <dbReference type="NCBI Taxonomy" id="379532"/>
    <lineage>
        <taxon>Eukaryota</taxon>
        <taxon>Metazoa</taxon>
        <taxon>Chordata</taxon>
        <taxon>Craniata</taxon>
        <taxon>Vertebrata</taxon>
        <taxon>Euteleostomi</taxon>
        <taxon>Mammalia</taxon>
        <taxon>Eutheria</taxon>
        <taxon>Euarchontoglires</taxon>
        <taxon>Primates</taxon>
        <taxon>Strepsirrhini</taxon>
        <taxon>Lemuriformes</taxon>
        <taxon>Indriidae</taxon>
        <taxon>Propithecus</taxon>
    </lineage>
</organism>
<dbReference type="GO" id="GO:0090717">
    <property type="term" value="P:adaptive immune memory response involving T cells and B cells"/>
    <property type="evidence" value="ECO:0007669"/>
    <property type="project" value="Ensembl"/>
</dbReference>
<keyword evidence="5 21" id="KW-0732">Signal</keyword>
<evidence type="ECO:0000256" key="20">
    <source>
        <dbReference type="SAM" id="Phobius"/>
    </source>
</evidence>
<evidence type="ECO:0000256" key="5">
    <source>
        <dbReference type="ARBA" id="ARBA00022729"/>
    </source>
</evidence>